<comment type="catalytic activity">
    <reaction evidence="14 16">
        <text>DNA(n) + a 2'-deoxyribonucleoside 5'-triphosphate = DNA(n+1) + diphosphate</text>
        <dbReference type="Rhea" id="RHEA:22508"/>
        <dbReference type="Rhea" id="RHEA-COMP:17339"/>
        <dbReference type="Rhea" id="RHEA-COMP:17340"/>
        <dbReference type="ChEBI" id="CHEBI:33019"/>
        <dbReference type="ChEBI" id="CHEBI:61560"/>
        <dbReference type="ChEBI" id="CHEBI:173112"/>
        <dbReference type="EC" id="2.7.7.7"/>
    </reaction>
</comment>
<dbReference type="SMART" id="SM00475">
    <property type="entry name" value="53EXOc"/>
    <property type="match status" value="1"/>
</dbReference>
<evidence type="ECO:0000313" key="20">
    <source>
        <dbReference type="EMBL" id="HJA86854.1"/>
    </source>
</evidence>
<reference evidence="20" key="2">
    <citation type="submission" date="2021-04" db="EMBL/GenBank/DDBJ databases">
        <authorList>
            <person name="Gilroy R."/>
        </authorList>
    </citation>
    <scope>NUCLEOTIDE SEQUENCE</scope>
    <source>
        <strain evidence="20">ChiHjej12B11-9795</strain>
    </source>
</reference>
<name>A0A9D2KX18_9BACE</name>
<evidence type="ECO:0000256" key="5">
    <source>
        <dbReference type="ARBA" id="ARBA00022695"/>
    </source>
</evidence>
<evidence type="ECO:0000259" key="18">
    <source>
        <dbReference type="SMART" id="SM00475"/>
    </source>
</evidence>
<dbReference type="EMBL" id="DWZI01000060">
    <property type="protein sequence ID" value="HJA86854.1"/>
    <property type="molecule type" value="Genomic_DNA"/>
</dbReference>
<evidence type="ECO:0000256" key="11">
    <source>
        <dbReference type="ARBA" id="ARBA00022932"/>
    </source>
</evidence>
<dbReference type="InterPro" id="IPR002298">
    <property type="entry name" value="DNA_polymerase_A"/>
</dbReference>
<evidence type="ECO:0000256" key="7">
    <source>
        <dbReference type="ARBA" id="ARBA00022722"/>
    </source>
</evidence>
<reference evidence="20" key="1">
    <citation type="journal article" date="2021" name="PeerJ">
        <title>Extensive microbial diversity within the chicken gut microbiome revealed by metagenomics and culture.</title>
        <authorList>
            <person name="Gilroy R."/>
            <person name="Ravi A."/>
            <person name="Getino M."/>
            <person name="Pursley I."/>
            <person name="Horton D.L."/>
            <person name="Alikhan N.F."/>
            <person name="Baker D."/>
            <person name="Gharbi K."/>
            <person name="Hall N."/>
            <person name="Watson M."/>
            <person name="Adriaenssens E.M."/>
            <person name="Foster-Nyarko E."/>
            <person name="Jarju S."/>
            <person name="Secka A."/>
            <person name="Antonio M."/>
            <person name="Oren A."/>
            <person name="Chaudhuri R.R."/>
            <person name="La Ragione R."/>
            <person name="Hildebrand F."/>
            <person name="Pallen M.J."/>
        </authorList>
    </citation>
    <scope>NUCLEOTIDE SEQUENCE</scope>
    <source>
        <strain evidence="20">ChiHjej12B11-9795</strain>
    </source>
</reference>
<gene>
    <name evidence="16 20" type="primary">polA</name>
    <name evidence="20" type="ORF">H9950_11830</name>
</gene>
<feature type="domain" description="5'-3' exonuclease" evidence="18">
    <location>
        <begin position="5"/>
        <end position="265"/>
    </location>
</feature>
<dbReference type="GO" id="GO:0006261">
    <property type="term" value="P:DNA-templated DNA replication"/>
    <property type="evidence" value="ECO:0007669"/>
    <property type="project" value="UniProtKB-UniRule"/>
</dbReference>
<evidence type="ECO:0000256" key="6">
    <source>
        <dbReference type="ARBA" id="ARBA00022705"/>
    </source>
</evidence>
<keyword evidence="7" id="KW-0540">Nuclease</keyword>
<dbReference type="InterPro" id="IPR020046">
    <property type="entry name" value="5-3_exonucl_a-hlix_arch_N"/>
</dbReference>
<dbReference type="InterPro" id="IPR002562">
    <property type="entry name" value="3'-5'_exonuclease_dom"/>
</dbReference>
<feature type="domain" description="3'-5' exonuclease" evidence="17">
    <location>
        <begin position="350"/>
        <end position="531"/>
    </location>
</feature>
<keyword evidence="5 16" id="KW-0548">Nucleotidyltransferase</keyword>
<dbReference type="CDD" id="cd08637">
    <property type="entry name" value="DNA_pol_A_pol_I_C"/>
    <property type="match status" value="1"/>
</dbReference>
<dbReference type="InterPro" id="IPR018320">
    <property type="entry name" value="DNA_polymerase_1"/>
</dbReference>
<keyword evidence="9 16" id="KW-0378">Hydrolase</keyword>
<dbReference type="FunFam" id="3.30.420.10:FF:000026">
    <property type="entry name" value="DNA polymerase I"/>
    <property type="match status" value="1"/>
</dbReference>
<dbReference type="PANTHER" id="PTHR10133:SF27">
    <property type="entry name" value="DNA POLYMERASE NU"/>
    <property type="match status" value="1"/>
</dbReference>
<dbReference type="GO" id="GO:0003887">
    <property type="term" value="F:DNA-directed DNA polymerase activity"/>
    <property type="evidence" value="ECO:0007669"/>
    <property type="project" value="UniProtKB-UniRule"/>
</dbReference>
<keyword evidence="12 16" id="KW-0238">DNA-binding</keyword>
<dbReference type="InterPro" id="IPR002421">
    <property type="entry name" value="5-3_exonuclease"/>
</dbReference>
<dbReference type="CDD" id="cd09859">
    <property type="entry name" value="PIN_53EXO"/>
    <property type="match status" value="1"/>
</dbReference>
<dbReference type="PRINTS" id="PR00868">
    <property type="entry name" value="DNAPOLI"/>
</dbReference>
<keyword evidence="10 16" id="KW-0269">Exonuclease</keyword>
<evidence type="ECO:0000256" key="9">
    <source>
        <dbReference type="ARBA" id="ARBA00022801"/>
    </source>
</evidence>
<comment type="caution">
    <text evidence="20">The sequence shown here is derived from an EMBL/GenBank/DDBJ whole genome shotgun (WGS) entry which is preliminary data.</text>
</comment>
<dbReference type="Gene3D" id="1.10.150.20">
    <property type="entry name" value="5' to 3' exonuclease, C-terminal subdomain"/>
    <property type="match status" value="2"/>
</dbReference>
<evidence type="ECO:0000256" key="12">
    <source>
        <dbReference type="ARBA" id="ARBA00023125"/>
    </source>
</evidence>
<dbReference type="InterPro" id="IPR043502">
    <property type="entry name" value="DNA/RNA_pol_sf"/>
</dbReference>
<dbReference type="PROSITE" id="PS00447">
    <property type="entry name" value="DNA_POLYMERASE_A"/>
    <property type="match status" value="1"/>
</dbReference>
<evidence type="ECO:0000256" key="3">
    <source>
        <dbReference type="ARBA" id="ARBA00020311"/>
    </source>
</evidence>
<dbReference type="FunFam" id="1.10.150.20:FF:000002">
    <property type="entry name" value="DNA polymerase I"/>
    <property type="match status" value="1"/>
</dbReference>
<evidence type="ECO:0000259" key="17">
    <source>
        <dbReference type="SMART" id="SM00474"/>
    </source>
</evidence>
<dbReference type="GO" id="GO:0006302">
    <property type="term" value="P:double-strand break repair"/>
    <property type="evidence" value="ECO:0007669"/>
    <property type="project" value="TreeGrafter"/>
</dbReference>
<dbReference type="PANTHER" id="PTHR10133">
    <property type="entry name" value="DNA POLYMERASE I"/>
    <property type="match status" value="1"/>
</dbReference>
<evidence type="ECO:0000256" key="8">
    <source>
        <dbReference type="ARBA" id="ARBA00022763"/>
    </source>
</evidence>
<dbReference type="Gene3D" id="3.40.50.1010">
    <property type="entry name" value="5'-nuclease"/>
    <property type="match status" value="1"/>
</dbReference>
<protein>
    <recommendedName>
        <fullName evidence="3 15">DNA polymerase I</fullName>
        <ecNumber evidence="2 15">2.7.7.7</ecNumber>
    </recommendedName>
</protein>
<dbReference type="Gene3D" id="1.20.1060.10">
    <property type="entry name" value="Taq DNA Polymerase, Chain T, domain 4"/>
    <property type="match status" value="1"/>
</dbReference>
<dbReference type="InterPro" id="IPR036397">
    <property type="entry name" value="RNaseH_sf"/>
</dbReference>
<comment type="similarity">
    <text evidence="1 16">Belongs to the DNA polymerase type-A family.</text>
</comment>
<dbReference type="InterPro" id="IPR008918">
    <property type="entry name" value="HhH2"/>
</dbReference>
<dbReference type="SUPFAM" id="SSF56672">
    <property type="entry name" value="DNA/RNA polymerases"/>
    <property type="match status" value="1"/>
</dbReference>
<proteinExistence type="inferred from homology"/>
<dbReference type="Pfam" id="PF02739">
    <property type="entry name" value="5_3_exonuc_N"/>
    <property type="match status" value="1"/>
</dbReference>
<dbReference type="NCBIfam" id="NF004397">
    <property type="entry name" value="PRK05755.1"/>
    <property type="match status" value="1"/>
</dbReference>
<dbReference type="NCBIfam" id="TIGR00593">
    <property type="entry name" value="pola"/>
    <property type="match status" value="1"/>
</dbReference>
<dbReference type="GO" id="GO:0008409">
    <property type="term" value="F:5'-3' exonuclease activity"/>
    <property type="evidence" value="ECO:0007669"/>
    <property type="project" value="UniProtKB-UniRule"/>
</dbReference>
<evidence type="ECO:0000259" key="19">
    <source>
        <dbReference type="SMART" id="SM00482"/>
    </source>
</evidence>
<dbReference type="InterPro" id="IPR020045">
    <property type="entry name" value="DNA_polI_H3TH"/>
</dbReference>
<dbReference type="EC" id="2.7.7.7" evidence="2 15"/>
<dbReference type="CDD" id="cd09898">
    <property type="entry name" value="H3TH_53EXO"/>
    <property type="match status" value="1"/>
</dbReference>
<keyword evidence="8 16" id="KW-0227">DNA damage</keyword>
<evidence type="ECO:0000256" key="16">
    <source>
        <dbReference type="RuleBase" id="RU004460"/>
    </source>
</evidence>
<dbReference type="SMART" id="SM00482">
    <property type="entry name" value="POLAc"/>
    <property type="match status" value="1"/>
</dbReference>
<comment type="function">
    <text evidence="16">In addition to polymerase activity, this DNA polymerase exhibits 3'-5' and 5'-3' exonuclease activity.</text>
</comment>
<keyword evidence="11 16" id="KW-0239">DNA-directed DNA polymerase</keyword>
<dbReference type="Gene3D" id="3.30.420.10">
    <property type="entry name" value="Ribonuclease H-like superfamily/Ribonuclease H"/>
    <property type="match status" value="1"/>
</dbReference>
<dbReference type="SUPFAM" id="SSF53098">
    <property type="entry name" value="Ribonuclease H-like"/>
    <property type="match status" value="1"/>
</dbReference>
<dbReference type="InterPro" id="IPR036279">
    <property type="entry name" value="5-3_exonuclease_C_sf"/>
</dbReference>
<evidence type="ECO:0000256" key="14">
    <source>
        <dbReference type="ARBA" id="ARBA00049244"/>
    </source>
</evidence>
<dbReference type="SUPFAM" id="SSF88723">
    <property type="entry name" value="PIN domain-like"/>
    <property type="match status" value="1"/>
</dbReference>
<dbReference type="GO" id="GO:0003677">
    <property type="term" value="F:DNA binding"/>
    <property type="evidence" value="ECO:0007669"/>
    <property type="project" value="UniProtKB-UniRule"/>
</dbReference>
<evidence type="ECO:0000256" key="4">
    <source>
        <dbReference type="ARBA" id="ARBA00022679"/>
    </source>
</evidence>
<dbReference type="FunFam" id="1.10.150.20:FF:000003">
    <property type="entry name" value="DNA polymerase I"/>
    <property type="match status" value="1"/>
</dbReference>
<dbReference type="Pfam" id="PF00476">
    <property type="entry name" value="DNA_pol_A"/>
    <property type="match status" value="1"/>
</dbReference>
<keyword evidence="13 16" id="KW-0234">DNA repair</keyword>
<evidence type="ECO:0000256" key="2">
    <source>
        <dbReference type="ARBA" id="ARBA00012417"/>
    </source>
</evidence>
<sequence length="942" mass="105700">MNSTEKLFLLDAYALIYRAYYALIKNPRVNSKGFNTSAVFGFVNTLEEVLKKEQPTHIGVAFDPAGPTFRHEAYEQYKAQREETPEVIRLSVPVIKDIIRAYRIPILEVAGYEADDVIGTLATEAGRRGITTYMMTPDKDYGQLVGGCVYMYRPKHTGGFEKMGTEEVKAKFAISDTRQVIDMLGLMGDASDNIPGCPGVGEKTAQKLIAQFGSIENLLANTDQLKGALKTKVESNREQIGFSKFLATIKTDVPIALDMDALVREEPDADALRRIFDELEFRSLIDRVLGKPTSTPLSGTASAGPLFAQAEETPRTAPTQGDLFAIFPGEGTDNGKDSNLDTLETIQVDYQLVENEAEIRQLVQKLLTSEILSIDTETTSTEPMEAELVGASFSDAENRAWYVPIPADRNQALATVNLLRPLYENEHSLKIGQNIKYDMIVLKNYGIHVAGPLFDTMLAHYVIQPELRHNMDYLAEIYLHYRTIHIDQLIGTKGKGQKSMRDLPPAEVYRYACEDADVTLKLKNVLAEEMEKQHCAQLFYDIEMPLVPVLVNMETNGVRIDTEALQQTSREFGTRLKEIEEDIYRLAGETFNIASPKQVGEVLFDHLKIADKPKKTKTGQYVTSEEVLESLRTKHPVVGRILEHRGLKKLLGTYVDALPQLINPQTGRIHTSFNQAVTATGRLSSSNPNLQNIPVRDDDGKEIRKAFIPDDGCEFFSADYSQIELRIMAHLSGDPHMIEAFRSGNDIHAATAAKIYKINIDEVTPDMRRKAKTANFGIIYGISTFGLAERMGVSRQEAKELIDGYFATYPQVKAYMDRSIEVARSQGYVETIFHRKRFLPDINSRNATVRGYAERNAINAPIQGSAADIIKVAMARIYRRFTDEGLRSKMILQVHDELNFSVLPEEKERVQQIVLEEMEKACPMQVPLKADCGWGKNWLEAH</sequence>
<evidence type="ECO:0000256" key="15">
    <source>
        <dbReference type="NCBIfam" id="TIGR00593"/>
    </source>
</evidence>
<dbReference type="SUPFAM" id="SSF47807">
    <property type="entry name" value="5' to 3' exonuclease, C-terminal subdomain"/>
    <property type="match status" value="1"/>
</dbReference>
<dbReference type="Gene3D" id="3.30.70.370">
    <property type="match status" value="1"/>
</dbReference>
<feature type="domain" description="DNA-directed DNA polymerase family A palm" evidence="19">
    <location>
        <begin position="700"/>
        <end position="906"/>
    </location>
</feature>
<dbReference type="Proteomes" id="UP000823862">
    <property type="component" value="Unassembled WGS sequence"/>
</dbReference>
<evidence type="ECO:0000256" key="10">
    <source>
        <dbReference type="ARBA" id="ARBA00022839"/>
    </source>
</evidence>
<organism evidence="20 21">
    <name type="scientific">Candidatus Bacteroides avicola</name>
    <dbReference type="NCBI Taxonomy" id="2838468"/>
    <lineage>
        <taxon>Bacteria</taxon>
        <taxon>Pseudomonadati</taxon>
        <taxon>Bacteroidota</taxon>
        <taxon>Bacteroidia</taxon>
        <taxon>Bacteroidales</taxon>
        <taxon>Bacteroidaceae</taxon>
        <taxon>Bacteroides</taxon>
    </lineage>
</organism>
<dbReference type="AlphaFoldDB" id="A0A9D2KX18"/>
<evidence type="ECO:0000256" key="13">
    <source>
        <dbReference type="ARBA" id="ARBA00023204"/>
    </source>
</evidence>
<dbReference type="CDD" id="cd06139">
    <property type="entry name" value="DNA_polA_I_Ecoli_like_exo"/>
    <property type="match status" value="1"/>
</dbReference>
<dbReference type="InterPro" id="IPR019760">
    <property type="entry name" value="DNA-dir_DNA_pol_A_CS"/>
</dbReference>
<dbReference type="Pfam" id="PF01367">
    <property type="entry name" value="5_3_exonuc"/>
    <property type="match status" value="1"/>
</dbReference>
<keyword evidence="6 16" id="KW-0235">DNA replication</keyword>
<dbReference type="InterPro" id="IPR012337">
    <property type="entry name" value="RNaseH-like_sf"/>
</dbReference>
<dbReference type="InterPro" id="IPR001098">
    <property type="entry name" value="DNA-dir_DNA_pol_A_palm_dom"/>
</dbReference>
<keyword evidence="4 16" id="KW-0808">Transferase</keyword>
<accession>A0A9D2KX18</accession>
<evidence type="ECO:0000256" key="1">
    <source>
        <dbReference type="ARBA" id="ARBA00007705"/>
    </source>
</evidence>
<dbReference type="SMART" id="SM00279">
    <property type="entry name" value="HhH2"/>
    <property type="match status" value="1"/>
</dbReference>
<dbReference type="InterPro" id="IPR029060">
    <property type="entry name" value="PIN-like_dom_sf"/>
</dbReference>
<evidence type="ECO:0000313" key="21">
    <source>
        <dbReference type="Proteomes" id="UP000823862"/>
    </source>
</evidence>
<dbReference type="GO" id="GO:0008408">
    <property type="term" value="F:3'-5' exonuclease activity"/>
    <property type="evidence" value="ECO:0007669"/>
    <property type="project" value="UniProtKB-UniRule"/>
</dbReference>
<dbReference type="FunFam" id="1.20.1060.10:FF:000001">
    <property type="entry name" value="DNA polymerase I"/>
    <property type="match status" value="1"/>
</dbReference>
<dbReference type="Pfam" id="PF01612">
    <property type="entry name" value="DNA_pol_A_exo1"/>
    <property type="match status" value="1"/>
</dbReference>
<dbReference type="SMART" id="SM00474">
    <property type="entry name" value="35EXOc"/>
    <property type="match status" value="1"/>
</dbReference>